<reference evidence="1 2" key="1">
    <citation type="submission" date="2024-05" db="EMBL/GenBank/DDBJ databases">
        <title>Genome sequencing and assembly of Indian major carp, Cirrhinus mrigala (Hamilton, 1822).</title>
        <authorList>
            <person name="Mohindra V."/>
            <person name="Chowdhury L.M."/>
            <person name="Lal K."/>
            <person name="Jena J.K."/>
        </authorList>
    </citation>
    <scope>NUCLEOTIDE SEQUENCE [LARGE SCALE GENOMIC DNA]</scope>
    <source>
        <strain evidence="1">CM1030</strain>
        <tissue evidence="1">Blood</tissue>
    </source>
</reference>
<dbReference type="Proteomes" id="UP001529510">
    <property type="component" value="Unassembled WGS sequence"/>
</dbReference>
<keyword evidence="2" id="KW-1185">Reference proteome</keyword>
<sequence length="305" mass="34781">MSRNTFSIQEAKIQTIEEQRNRCLGKSYDYTLKDITNLKETIAQLTIWLKEIDNSQLLGRFKVWCFQYGIIPRLQWPFLLYNFPMTQVEAMERLWLGVPPAFSSVNLYNKTSKLRLPVSSVVEEFKATKAVTESTNKAVKCGRKRKLQEAVKEAEVYWKNQEIIGVVCQGRLGLRNYKAASWNKADAKGCRRPVWDQALEHSLTDSGAFPKTKYADLLPTLNNLKIWGKDGHPSCQKCGAALCTLNHVLTGYPEKLLIKDGMQFCFLSNYICALFPTEDRVGTQKTEKLPGKKWQQQKLARGGCG</sequence>
<dbReference type="AlphaFoldDB" id="A0ABD0MT99"/>
<evidence type="ECO:0000313" key="1">
    <source>
        <dbReference type="EMBL" id="KAL0151338.1"/>
    </source>
</evidence>
<proteinExistence type="predicted"/>
<comment type="caution">
    <text evidence="1">The sequence shown here is derived from an EMBL/GenBank/DDBJ whole genome shotgun (WGS) entry which is preliminary data.</text>
</comment>
<dbReference type="EMBL" id="JAMKFB020000248">
    <property type="protein sequence ID" value="KAL0151338.1"/>
    <property type="molecule type" value="Genomic_DNA"/>
</dbReference>
<gene>
    <name evidence="1" type="ORF">M9458_053332</name>
</gene>
<organism evidence="1 2">
    <name type="scientific">Cirrhinus mrigala</name>
    <name type="common">Mrigala</name>
    <dbReference type="NCBI Taxonomy" id="683832"/>
    <lineage>
        <taxon>Eukaryota</taxon>
        <taxon>Metazoa</taxon>
        <taxon>Chordata</taxon>
        <taxon>Craniata</taxon>
        <taxon>Vertebrata</taxon>
        <taxon>Euteleostomi</taxon>
        <taxon>Actinopterygii</taxon>
        <taxon>Neopterygii</taxon>
        <taxon>Teleostei</taxon>
        <taxon>Ostariophysi</taxon>
        <taxon>Cypriniformes</taxon>
        <taxon>Cyprinidae</taxon>
        <taxon>Labeoninae</taxon>
        <taxon>Labeonini</taxon>
        <taxon>Cirrhinus</taxon>
    </lineage>
</organism>
<name>A0ABD0MT99_CIRMR</name>
<protein>
    <submittedName>
        <fullName evidence="1">Uncharacterized protein</fullName>
    </submittedName>
</protein>
<accession>A0ABD0MT99</accession>
<evidence type="ECO:0000313" key="2">
    <source>
        <dbReference type="Proteomes" id="UP001529510"/>
    </source>
</evidence>